<organism evidence="3 4">
    <name type="scientific">Endobacterium cereale</name>
    <dbReference type="NCBI Taxonomy" id="2663029"/>
    <lineage>
        <taxon>Bacteria</taxon>
        <taxon>Pseudomonadati</taxon>
        <taxon>Pseudomonadota</taxon>
        <taxon>Alphaproteobacteria</taxon>
        <taxon>Hyphomicrobiales</taxon>
        <taxon>Rhizobiaceae</taxon>
        <taxon>Endobacterium</taxon>
    </lineage>
</organism>
<dbReference type="CDD" id="cd00198">
    <property type="entry name" value="vWFA"/>
    <property type="match status" value="1"/>
</dbReference>
<dbReference type="InterPro" id="IPR036465">
    <property type="entry name" value="vWFA_dom_sf"/>
</dbReference>
<sequence>MDWAGAMKISLPFSRLLNDRGGNFGIITAIVAPLAFGAAGIAIDITQAMQIKAELQAMADSASLAASKAMSEDDLTPAQAKERAEKIYAGQMVNYLKTGKETDAEIDEMIAAQKAALKITIAEAANGSRGKTYTITVASTYQMPVNAMTGLITGSNMNLATSSTAASATESTNGISMYLALDRSGSMSFKTSTVIKNASCVNYTENNWGNKNVTNTRDSRYIWPEKPCYVRKIDALKTAAGSMFTALNTADKNSNLVRVGAVSYTDETQSASSIDWGTSKAAKYVSNLPSIPEGGTDANGAMTAAINALKSSNSTEKDAHSKKGNNSFSRFIVLMTDGKMTGYSANFNYNLDQGVRAKCDAAKKDGIQVYTVAFMAPSEGKSLLNYCATDSSYYYEPDDMEDLVKAFGEIAEKAAKATTRLTN</sequence>
<evidence type="ECO:0000313" key="4">
    <source>
        <dbReference type="Proteomes" id="UP000435138"/>
    </source>
</evidence>
<dbReference type="SMART" id="SM00327">
    <property type="entry name" value="VWA"/>
    <property type="match status" value="1"/>
</dbReference>
<protein>
    <submittedName>
        <fullName evidence="3">VWA domain-containing protein</fullName>
    </submittedName>
</protein>
<name>A0A6A8ADA9_9HYPH</name>
<accession>A0A6A8ADA9</accession>
<dbReference type="PROSITE" id="PS50234">
    <property type="entry name" value="VWFA"/>
    <property type="match status" value="1"/>
</dbReference>
<keyword evidence="1" id="KW-0472">Membrane</keyword>
<comment type="caution">
    <text evidence="3">The sequence shown here is derived from an EMBL/GenBank/DDBJ whole genome shotgun (WGS) entry which is preliminary data.</text>
</comment>
<dbReference type="InterPro" id="IPR002035">
    <property type="entry name" value="VWF_A"/>
</dbReference>
<gene>
    <name evidence="3" type="ORF">GAO09_22150</name>
</gene>
<dbReference type="AlphaFoldDB" id="A0A6A8ADA9"/>
<keyword evidence="4" id="KW-1185">Reference proteome</keyword>
<keyword evidence="1" id="KW-0812">Transmembrane</keyword>
<dbReference type="Proteomes" id="UP000435138">
    <property type="component" value="Unassembled WGS sequence"/>
</dbReference>
<evidence type="ECO:0000313" key="3">
    <source>
        <dbReference type="EMBL" id="MQY48739.1"/>
    </source>
</evidence>
<dbReference type="SUPFAM" id="SSF53300">
    <property type="entry name" value="vWA-like"/>
    <property type="match status" value="1"/>
</dbReference>
<feature type="domain" description="VWFA" evidence="2">
    <location>
        <begin position="176"/>
        <end position="410"/>
    </location>
</feature>
<dbReference type="Pfam" id="PF13400">
    <property type="entry name" value="Tad"/>
    <property type="match status" value="1"/>
</dbReference>
<dbReference type="EMBL" id="WIXI01000049">
    <property type="protein sequence ID" value="MQY48739.1"/>
    <property type="molecule type" value="Genomic_DNA"/>
</dbReference>
<feature type="transmembrane region" description="Helical" evidence="1">
    <location>
        <begin position="21"/>
        <end position="43"/>
    </location>
</feature>
<reference evidence="3 4" key="1">
    <citation type="submission" date="2019-11" db="EMBL/GenBank/DDBJ databases">
        <title>Genome analysis of Rhizobacterium cereale a novel genus and species isolated from maize roots in North Spain.</title>
        <authorList>
            <person name="Menendez E."/>
            <person name="Flores-Felix J.D."/>
            <person name="Ramirez-Bahena M.-H."/>
            <person name="Igual J.M."/>
            <person name="Garcia-Fraile P."/>
            <person name="Peix A."/>
            <person name="Velazquez E."/>
        </authorList>
    </citation>
    <scope>NUCLEOTIDE SEQUENCE [LARGE SCALE GENOMIC DNA]</scope>
    <source>
        <strain evidence="3 4">RZME27</strain>
    </source>
</reference>
<keyword evidence="1" id="KW-1133">Transmembrane helix</keyword>
<evidence type="ECO:0000259" key="2">
    <source>
        <dbReference type="PROSITE" id="PS50234"/>
    </source>
</evidence>
<proteinExistence type="predicted"/>
<evidence type="ECO:0000256" key="1">
    <source>
        <dbReference type="SAM" id="Phobius"/>
    </source>
</evidence>
<dbReference type="Pfam" id="PF00092">
    <property type="entry name" value="VWA"/>
    <property type="match status" value="1"/>
</dbReference>
<dbReference type="InterPro" id="IPR028087">
    <property type="entry name" value="Tad_N"/>
</dbReference>
<dbReference type="Gene3D" id="3.40.50.410">
    <property type="entry name" value="von Willebrand factor, type A domain"/>
    <property type="match status" value="1"/>
</dbReference>